<gene>
    <name evidence="6" type="ORF">B0I18_10855</name>
</gene>
<comment type="pathway">
    <text evidence="1">Lipid metabolism.</text>
</comment>
<dbReference type="PANTHER" id="PTHR10434:SF11">
    <property type="entry name" value="1-ACYL-SN-GLYCEROL-3-PHOSPHATE ACYLTRANSFERASE"/>
    <property type="match status" value="1"/>
</dbReference>
<keyword evidence="4" id="KW-1133">Transmembrane helix</keyword>
<reference evidence="6 7" key="1">
    <citation type="submission" date="2018-03" db="EMBL/GenBank/DDBJ databases">
        <title>Genomic Encyclopedia of Type Strains, Phase III (KMG-III): the genomes of soil and plant-associated and newly described type strains.</title>
        <authorList>
            <person name="Whitman W."/>
        </authorList>
    </citation>
    <scope>NUCLEOTIDE SEQUENCE [LARGE SCALE GENOMIC DNA]</scope>
    <source>
        <strain evidence="6 7">CGMCC 1.12700</strain>
    </source>
</reference>
<evidence type="ECO:0000256" key="4">
    <source>
        <dbReference type="SAM" id="Phobius"/>
    </source>
</evidence>
<keyword evidence="7" id="KW-1185">Reference proteome</keyword>
<keyword evidence="4" id="KW-0812">Transmembrane</keyword>
<dbReference type="OrthoDB" id="9803035at2"/>
<dbReference type="GO" id="GO:0006654">
    <property type="term" value="P:phosphatidic acid biosynthetic process"/>
    <property type="evidence" value="ECO:0007669"/>
    <property type="project" value="TreeGrafter"/>
</dbReference>
<sequence>MNIIKRTLGHCYFFAGMLFFVATMLIVIIPASIALLFPEPRRAKIIHPTYRIWMSVFLPLVGCPVLRKGRRKFVKGQNYVVVVNHNSLVDIPVSTPWIPGPNKTLAKVEMAKTPLFGVIYKAGSILVKRDDDTSRRESFTQMQQTLKQGLHLCLYPEGTRNKSDKPLLPFYDGAFIAAIRAQKPIMPAVIFGTKDILPNKPKFWARPKAIHYHFLDPIPTAGLSMSDRHALKDKVYQIMEDYLLQHARS</sequence>
<accession>A0A2P8CZH4</accession>
<dbReference type="Pfam" id="PF01553">
    <property type="entry name" value="Acyltransferase"/>
    <property type="match status" value="1"/>
</dbReference>
<proteinExistence type="predicted"/>
<evidence type="ECO:0000256" key="1">
    <source>
        <dbReference type="ARBA" id="ARBA00005189"/>
    </source>
</evidence>
<dbReference type="PANTHER" id="PTHR10434">
    <property type="entry name" value="1-ACYL-SN-GLYCEROL-3-PHOSPHATE ACYLTRANSFERASE"/>
    <property type="match status" value="1"/>
</dbReference>
<feature type="transmembrane region" description="Helical" evidence="4">
    <location>
        <begin position="12"/>
        <end position="37"/>
    </location>
</feature>
<feature type="domain" description="Phospholipid/glycerol acyltransferase" evidence="5">
    <location>
        <begin position="79"/>
        <end position="193"/>
    </location>
</feature>
<dbReference type="RefSeq" id="WP_106524206.1">
    <property type="nucleotide sequence ID" value="NZ_PYGD01000008.1"/>
</dbReference>
<dbReference type="Proteomes" id="UP000240572">
    <property type="component" value="Unassembled WGS sequence"/>
</dbReference>
<evidence type="ECO:0000256" key="2">
    <source>
        <dbReference type="ARBA" id="ARBA00022679"/>
    </source>
</evidence>
<evidence type="ECO:0000313" key="7">
    <source>
        <dbReference type="Proteomes" id="UP000240572"/>
    </source>
</evidence>
<protein>
    <submittedName>
        <fullName evidence="6">1-acyl-sn-glycerol-3-phosphate acyltransferase</fullName>
    </submittedName>
</protein>
<organism evidence="6 7">
    <name type="scientific">Taibaiella chishuiensis</name>
    <dbReference type="NCBI Taxonomy" id="1434707"/>
    <lineage>
        <taxon>Bacteria</taxon>
        <taxon>Pseudomonadati</taxon>
        <taxon>Bacteroidota</taxon>
        <taxon>Chitinophagia</taxon>
        <taxon>Chitinophagales</taxon>
        <taxon>Chitinophagaceae</taxon>
        <taxon>Taibaiella</taxon>
    </lineage>
</organism>
<dbReference type="SUPFAM" id="SSF69593">
    <property type="entry name" value="Glycerol-3-phosphate (1)-acyltransferase"/>
    <property type="match status" value="1"/>
</dbReference>
<name>A0A2P8CZH4_9BACT</name>
<dbReference type="GO" id="GO:0003841">
    <property type="term" value="F:1-acylglycerol-3-phosphate O-acyltransferase activity"/>
    <property type="evidence" value="ECO:0007669"/>
    <property type="project" value="TreeGrafter"/>
</dbReference>
<evidence type="ECO:0000256" key="3">
    <source>
        <dbReference type="ARBA" id="ARBA00023315"/>
    </source>
</evidence>
<keyword evidence="3 6" id="KW-0012">Acyltransferase</keyword>
<dbReference type="EMBL" id="PYGD01000008">
    <property type="protein sequence ID" value="PSK90326.1"/>
    <property type="molecule type" value="Genomic_DNA"/>
</dbReference>
<dbReference type="CDD" id="cd07989">
    <property type="entry name" value="LPLAT_AGPAT-like"/>
    <property type="match status" value="1"/>
</dbReference>
<comment type="caution">
    <text evidence="6">The sequence shown here is derived from an EMBL/GenBank/DDBJ whole genome shotgun (WGS) entry which is preliminary data.</text>
</comment>
<keyword evidence="4" id="KW-0472">Membrane</keyword>
<evidence type="ECO:0000313" key="6">
    <source>
        <dbReference type="EMBL" id="PSK90326.1"/>
    </source>
</evidence>
<keyword evidence="2 6" id="KW-0808">Transferase</keyword>
<dbReference type="InterPro" id="IPR002123">
    <property type="entry name" value="Plipid/glycerol_acylTrfase"/>
</dbReference>
<dbReference type="AlphaFoldDB" id="A0A2P8CZH4"/>
<feature type="transmembrane region" description="Helical" evidence="4">
    <location>
        <begin position="49"/>
        <end position="66"/>
    </location>
</feature>
<dbReference type="SMART" id="SM00563">
    <property type="entry name" value="PlsC"/>
    <property type="match status" value="1"/>
</dbReference>
<evidence type="ECO:0000259" key="5">
    <source>
        <dbReference type="SMART" id="SM00563"/>
    </source>
</evidence>